<comment type="caution">
    <text evidence="1">The sequence shown here is derived from an EMBL/GenBank/DDBJ whole genome shotgun (WGS) entry which is preliminary data.</text>
</comment>
<evidence type="ECO:0000313" key="1">
    <source>
        <dbReference type="EMBL" id="EEN80662.1"/>
    </source>
</evidence>
<dbReference type="EMBL" id="ACIZ01000053">
    <property type="protein sequence ID" value="EEN80662.1"/>
    <property type="molecule type" value="Genomic_DNA"/>
</dbReference>
<keyword evidence="2" id="KW-1185">Reference proteome</keyword>
<evidence type="ECO:0000313" key="2">
    <source>
        <dbReference type="Proteomes" id="UP000004525"/>
    </source>
</evidence>
<name>C2JWC6_LACRM</name>
<dbReference type="AlphaFoldDB" id="C2JWC6"/>
<dbReference type="HOGENOM" id="CLU_2246595_0_0_9"/>
<reference evidence="1" key="1">
    <citation type="submission" date="2009-01" db="EMBL/GenBank/DDBJ databases">
        <authorList>
            <person name="Qin X."/>
            <person name="Bachman B."/>
            <person name="Battles P."/>
            <person name="Bell A."/>
            <person name="Bess C."/>
            <person name="Bickham C."/>
            <person name="Chaboub L."/>
            <person name="Chen D."/>
            <person name="Coyle M."/>
            <person name="Deiros D.R."/>
            <person name="Dinh H."/>
            <person name="Forbes L."/>
            <person name="Fowler G."/>
            <person name="Francisco L."/>
            <person name="Fu Q."/>
            <person name="Gubbala S."/>
            <person name="Hale W."/>
            <person name="Han Y."/>
            <person name="Hemphill L."/>
            <person name="Highlander S.K."/>
            <person name="Hirani K."/>
            <person name="Hogues M."/>
            <person name="Jackson L."/>
            <person name="Jakkamsetti A."/>
            <person name="Javaid M."/>
            <person name="Jiang H."/>
            <person name="Korchina V."/>
            <person name="Kovar C."/>
            <person name="Lara F."/>
            <person name="Lee S."/>
            <person name="Mata R."/>
            <person name="Mathew T."/>
            <person name="Moen C."/>
            <person name="Morales K."/>
            <person name="Munidasa M."/>
            <person name="Nazareth L."/>
            <person name="Ngo R."/>
            <person name="Nguyen L."/>
            <person name="Okwuonu G."/>
            <person name="Ongeri F."/>
            <person name="Patil S."/>
            <person name="Petrosino J."/>
            <person name="Pham C."/>
            <person name="Pham P."/>
            <person name="Pu L.-L."/>
            <person name="Puazo M."/>
            <person name="Raj R."/>
            <person name="Reid J."/>
            <person name="Rouhana J."/>
            <person name="Saada N."/>
            <person name="Shang Y."/>
            <person name="Simmons D."/>
            <person name="Thornton R."/>
            <person name="Warren J."/>
            <person name="Weissenberger G."/>
            <person name="Zhang J."/>
            <person name="Zhang L."/>
            <person name="Zhou C."/>
            <person name="Zhu D."/>
            <person name="Muzny D."/>
            <person name="Worley K."/>
            <person name="Gibbs R."/>
        </authorList>
    </citation>
    <scope>NUCLEOTIDE SEQUENCE [LARGE SCALE GENOMIC DNA]</scope>
    <source>
        <strain evidence="1">LMS2-1</strain>
    </source>
</reference>
<organism evidence="1 2">
    <name type="scientific">Lacticaseibacillus rhamnosus (strain LMS2-1)</name>
    <dbReference type="NCBI Taxonomy" id="525361"/>
    <lineage>
        <taxon>Bacteria</taxon>
        <taxon>Bacillati</taxon>
        <taxon>Bacillota</taxon>
        <taxon>Bacilli</taxon>
        <taxon>Lactobacillales</taxon>
        <taxon>Lactobacillaceae</taxon>
        <taxon>Lacticaseibacillus</taxon>
    </lineage>
</organism>
<dbReference type="Proteomes" id="UP000004525">
    <property type="component" value="Unassembled WGS sequence"/>
</dbReference>
<sequence>MKPCGSRFLVVLKITGISKRESKYYRSYHHKNIVKAIKVGFLSMVNLSMPYANDRPCGGKTVVINLQLVKDLKNTMRLAMKIILSGFEMNNRLGDGSLTRRRLF</sequence>
<accession>C2JWC6</accession>
<protein>
    <submittedName>
        <fullName evidence="1">Uncharacterized protein</fullName>
    </submittedName>
</protein>
<gene>
    <name evidence="1" type="ORF">HMPREF0539_1210</name>
</gene>
<proteinExistence type="predicted"/>